<accession>A0A2N0B4A0</accession>
<reference evidence="1" key="3">
    <citation type="submission" date="2023-10" db="EMBL/GenBank/DDBJ databases">
        <authorList>
            <person name="Picardeau M."/>
            <person name="Thibeaux R."/>
        </authorList>
    </citation>
    <scope>NUCLEOTIDE SEQUENCE</scope>
    <source>
        <strain evidence="1">ATI7-C-A5</strain>
    </source>
</reference>
<gene>
    <name evidence="1" type="ORF">CH379_000680</name>
    <name evidence="2" type="ORF">CH379_19030</name>
</gene>
<reference evidence="1 3" key="2">
    <citation type="journal article" date="2018" name="Microb. Genom.">
        <title>Deciphering the unexplored Leptospira diversity from soils uncovers genomic evolution to virulence.</title>
        <authorList>
            <person name="Thibeaux R."/>
            <person name="Iraola G."/>
            <person name="Ferres I."/>
            <person name="Bierque E."/>
            <person name="Girault D."/>
            <person name="Soupe-Gilbert M.E."/>
            <person name="Picardeau M."/>
            <person name="Goarant C."/>
        </authorList>
    </citation>
    <scope>NUCLEOTIDE SEQUENCE [LARGE SCALE GENOMIC DNA]</scope>
    <source>
        <strain evidence="1 3">ATI7-C-A5</strain>
    </source>
</reference>
<comment type="caution">
    <text evidence="2">The sequence shown here is derived from an EMBL/GenBank/DDBJ whole genome shotgun (WGS) entry which is preliminary data.</text>
</comment>
<accession>A0A2N0BLN8</accession>
<evidence type="ECO:0000313" key="2">
    <source>
        <dbReference type="EMBL" id="PJZ91372.1"/>
    </source>
</evidence>
<dbReference type="EMBL" id="NPEF01000297">
    <property type="protein sequence ID" value="PJZ91372.1"/>
    <property type="molecule type" value="Genomic_DNA"/>
</dbReference>
<dbReference type="PANTHER" id="PTHR43155">
    <property type="entry name" value="CYCLIC DI-GMP PHOSPHODIESTERASE PA4108-RELATED"/>
    <property type="match status" value="1"/>
</dbReference>
<dbReference type="PANTHER" id="PTHR43155:SF2">
    <property type="entry name" value="CYCLIC DI-GMP PHOSPHODIESTERASE PA4108"/>
    <property type="match status" value="1"/>
</dbReference>
<dbReference type="RefSeq" id="WP_100746613.1">
    <property type="nucleotide sequence ID" value="NZ_NPEF02000001.1"/>
</dbReference>
<sequence length="490" mass="56354">MDAQKDLQKFDFTEEIIQHFKVNSIIPVDFYNRNGQILIHKKENANGEDITKLLKFESQGIYFLKSEFEKISGGGQQGSGGNSVNGREVSYTKLVNSELTVDLARNASSFLSELKKFPLNGTQVRQLNKSIDGILDDFRSTPDMETGLVNIIEVMSSAGVPMDSEMLTKRTVISMAMKVRAGKAFTKTDMEQKKIDQMNLMMSSYLADIGYTQMKIPMQKDLKTEEFEYIKNHPIISYLMVANLPDLEDNIKTLVLNHHRPHKGEGMNNNYPQPKILVQKLNQYKDKYKDDPKRTVLVADIQKQIRNILTNNLPSEDIGVISIAGEFASLTTRQEWRDAYEPLVAMKLILNNSFFAYNEKTLRDFYDHIGLSLCNNQPFIREGDFVVVVTQDSNQKVFFEVCIIREMYKTLIRPMLERVGTIRPNFSNMGKLRISGFDLTSFKLDRRKAIFNLEKNQDPRRIIYVLDPEMDARFYEELIKQTGEIPKEPA</sequence>
<dbReference type="Gene3D" id="1.10.3210.10">
    <property type="entry name" value="Hypothetical protein af1432"/>
    <property type="match status" value="1"/>
</dbReference>
<dbReference type="OrthoDB" id="335139at2"/>
<keyword evidence="3" id="KW-1185">Reference proteome</keyword>
<proteinExistence type="predicted"/>
<protein>
    <submittedName>
        <fullName evidence="2">C-di-GMP phosphodiesterase</fullName>
    </submittedName>
</protein>
<reference evidence="2" key="1">
    <citation type="submission" date="2017-07" db="EMBL/GenBank/DDBJ databases">
        <title>Leptospira spp. isolated from tropical soils.</title>
        <authorList>
            <person name="Thibeaux R."/>
            <person name="Iraola G."/>
            <person name="Ferres I."/>
            <person name="Bierque E."/>
            <person name="Girault D."/>
            <person name="Soupe-Gilbert M.-E."/>
            <person name="Picardeau M."/>
            <person name="Goarant C."/>
        </authorList>
    </citation>
    <scope>NUCLEOTIDE SEQUENCE [LARGE SCALE GENOMIC DNA]</scope>
    <source>
        <strain evidence="2">ATI7-C-A5</strain>
    </source>
</reference>
<name>A0A2N0BLN8_9LEPT</name>
<evidence type="ECO:0000313" key="3">
    <source>
        <dbReference type="Proteomes" id="UP000232122"/>
    </source>
</evidence>
<dbReference type="Proteomes" id="UP000232122">
    <property type="component" value="Unassembled WGS sequence"/>
</dbReference>
<organism evidence="2">
    <name type="scientific">Leptospira ellisii</name>
    <dbReference type="NCBI Taxonomy" id="2023197"/>
    <lineage>
        <taxon>Bacteria</taxon>
        <taxon>Pseudomonadati</taxon>
        <taxon>Spirochaetota</taxon>
        <taxon>Spirochaetia</taxon>
        <taxon>Leptospirales</taxon>
        <taxon>Leptospiraceae</taxon>
        <taxon>Leptospira</taxon>
    </lineage>
</organism>
<dbReference type="EMBL" id="NPEF02000001">
    <property type="protein sequence ID" value="MDV6234146.1"/>
    <property type="molecule type" value="Genomic_DNA"/>
</dbReference>
<evidence type="ECO:0000313" key="1">
    <source>
        <dbReference type="EMBL" id="MDV6234146.1"/>
    </source>
</evidence>
<dbReference type="AlphaFoldDB" id="A0A2N0BLN8"/>